<dbReference type="Proteomes" id="UP000694843">
    <property type="component" value="Unplaced"/>
</dbReference>
<dbReference type="InterPro" id="IPR051135">
    <property type="entry name" value="Gal/GlcNAc/GalNAc_ST"/>
</dbReference>
<dbReference type="OrthoDB" id="6138663at2759"/>
<dbReference type="GO" id="GO:0006044">
    <property type="term" value="P:N-acetylglucosamine metabolic process"/>
    <property type="evidence" value="ECO:0007669"/>
    <property type="project" value="TreeGrafter"/>
</dbReference>
<dbReference type="AlphaFoldDB" id="A0A979FQV4"/>
<dbReference type="InterPro" id="IPR027417">
    <property type="entry name" value="P-loop_NTPase"/>
</dbReference>
<evidence type="ECO:0000313" key="2">
    <source>
        <dbReference type="RefSeq" id="XP_047738866.1"/>
    </source>
</evidence>
<protein>
    <submittedName>
        <fullName evidence="2">Uncharacterized protein LOC125178649</fullName>
    </submittedName>
</protein>
<gene>
    <name evidence="2" type="primary">LOC125178649</name>
</gene>
<reference evidence="2" key="1">
    <citation type="submission" date="2025-08" db="UniProtKB">
        <authorList>
            <consortium name="RefSeq"/>
        </authorList>
    </citation>
    <scope>IDENTIFICATION</scope>
    <source>
        <tissue evidence="2">Whole organism</tissue>
    </source>
</reference>
<organism evidence="1 2">
    <name type="scientific">Hyalella azteca</name>
    <name type="common">Amphipod</name>
    <dbReference type="NCBI Taxonomy" id="294128"/>
    <lineage>
        <taxon>Eukaryota</taxon>
        <taxon>Metazoa</taxon>
        <taxon>Ecdysozoa</taxon>
        <taxon>Arthropoda</taxon>
        <taxon>Crustacea</taxon>
        <taxon>Multicrustacea</taxon>
        <taxon>Malacostraca</taxon>
        <taxon>Eumalacostraca</taxon>
        <taxon>Peracarida</taxon>
        <taxon>Amphipoda</taxon>
        <taxon>Senticaudata</taxon>
        <taxon>Talitrida</taxon>
        <taxon>Talitroidea</taxon>
        <taxon>Hyalellidae</taxon>
        <taxon>Hyalella</taxon>
    </lineage>
</organism>
<keyword evidence="1" id="KW-1185">Reference proteome</keyword>
<proteinExistence type="predicted"/>
<accession>A0A979FQV4</accession>
<dbReference type="RefSeq" id="XP_047738866.1">
    <property type="nucleotide sequence ID" value="XM_047882910.1"/>
</dbReference>
<dbReference type="GeneID" id="125178649"/>
<dbReference type="PANTHER" id="PTHR10704">
    <property type="entry name" value="CARBOHYDRATE SULFOTRANSFERASE"/>
    <property type="match status" value="1"/>
</dbReference>
<name>A0A979FQV4_HYAAZ</name>
<dbReference type="Gene3D" id="3.40.50.300">
    <property type="entry name" value="P-loop containing nucleotide triphosphate hydrolases"/>
    <property type="match status" value="1"/>
</dbReference>
<dbReference type="SUPFAM" id="SSF52540">
    <property type="entry name" value="P-loop containing nucleoside triphosphate hydrolases"/>
    <property type="match status" value="1"/>
</dbReference>
<evidence type="ECO:0000313" key="1">
    <source>
        <dbReference type="Proteomes" id="UP000694843"/>
    </source>
</evidence>
<dbReference type="Pfam" id="PF13469">
    <property type="entry name" value="Sulfotransfer_3"/>
    <property type="match status" value="1"/>
</dbReference>
<dbReference type="KEGG" id="hazt:125178649"/>
<sequence length="463" mass="52753">MEKFVVSHTNQEVNTAWTTSRKSSEHLLHWTHTLSLKGLWEVEAACTKTMEKFGYKTNIAGKKLAASLVLLSVVTTISVISYCKTQTQNGIRALDTTVGTITSKSPEMAGSLQVVAQQRSLRSNTSSASLTEPYDRARCTLKKSIMKDLMMYSGVRHLFFNVKGNKQTAKIKTPDCKQPLEARAQTLTEPKDILSNLDLPSPSQVVMAPAAKQAQSIVRQILQCKFTDRKLLATIKKIFLVLDAGVRKSCLGLQRSKKVCLDSEFLSQACQLFPWMVIKMVRLKLELMKPFLEAPVSTNLQLIYLVRDPRAVINSRRSTVKWCKPRDLDCYSPAVLCADMEDDLHAYKTFKKLYPDRVHLVRYEDLMANVSNQVKILTEKMGLDFHPSMQRFVRTHTTKEINSPTTTWRRSKDRLLYWTRRLRASTLREIQLACGTTMEKFGYKLVENLSRVNISHVLTDIEH</sequence>
<dbReference type="GO" id="GO:0001517">
    <property type="term" value="F:N-acetylglucosamine 6-O-sulfotransferase activity"/>
    <property type="evidence" value="ECO:0007669"/>
    <property type="project" value="TreeGrafter"/>
</dbReference>
<dbReference type="GO" id="GO:0006790">
    <property type="term" value="P:sulfur compound metabolic process"/>
    <property type="evidence" value="ECO:0007669"/>
    <property type="project" value="TreeGrafter"/>
</dbReference>
<dbReference type="PANTHER" id="PTHR10704:SF44">
    <property type="entry name" value="LD35051P-RELATED"/>
    <property type="match status" value="1"/>
</dbReference>